<dbReference type="PROSITE" id="PS01153">
    <property type="entry name" value="NOL1_NOP2_SUN"/>
    <property type="match status" value="1"/>
</dbReference>
<feature type="compositionally biased region" description="Acidic residues" evidence="10">
    <location>
        <begin position="30"/>
        <end position="52"/>
    </location>
</feature>
<dbReference type="InterPro" id="IPR049560">
    <property type="entry name" value="MeTrfase_RsmB-F_NOP2_cat"/>
</dbReference>
<dbReference type="FunFam" id="3.30.70.1170:FF:000001">
    <property type="entry name" value="Ribosomal RNA methyltransferase Nop2"/>
    <property type="match status" value="1"/>
</dbReference>
<keyword evidence="8" id="KW-0539">Nucleus</keyword>
<evidence type="ECO:0000259" key="11">
    <source>
        <dbReference type="PROSITE" id="PS51686"/>
    </source>
</evidence>
<dbReference type="InterPro" id="IPR018314">
    <property type="entry name" value="RsmB/NOL1/NOP2-like_CS"/>
</dbReference>
<dbReference type="PANTHER" id="PTHR22807:SF30">
    <property type="entry name" value="28S RRNA (CYTOSINE(4447)-C(5))-METHYLTRANSFERASE-RELATED"/>
    <property type="match status" value="1"/>
</dbReference>
<feature type="compositionally biased region" description="Acidic residues" evidence="10">
    <location>
        <begin position="1"/>
        <end position="15"/>
    </location>
</feature>
<protein>
    <recommendedName>
        <fullName evidence="11">SAM-dependent MTase RsmB/NOP-type domain-containing protein</fullName>
    </recommendedName>
</protein>
<dbReference type="GO" id="GO:0003723">
    <property type="term" value="F:RNA binding"/>
    <property type="evidence" value="ECO:0007669"/>
    <property type="project" value="UniProtKB-UniRule"/>
</dbReference>
<comment type="subcellular location">
    <subcellularLocation>
        <location evidence="1">Nucleus</location>
        <location evidence="1">Nucleolus</location>
    </subcellularLocation>
</comment>
<keyword evidence="13" id="KW-1185">Reference proteome</keyword>
<feature type="binding site" evidence="9">
    <location>
        <position position="311"/>
    </location>
    <ligand>
        <name>S-adenosyl-L-methionine</name>
        <dbReference type="ChEBI" id="CHEBI:59789"/>
    </ligand>
</feature>
<dbReference type="KEGG" id="mbr:MONBRDRAFT_18734"/>
<dbReference type="InterPro" id="IPR023273">
    <property type="entry name" value="RCMT_NOP2"/>
</dbReference>
<dbReference type="Proteomes" id="UP000001357">
    <property type="component" value="Unassembled WGS sequence"/>
</dbReference>
<dbReference type="Pfam" id="PF01189">
    <property type="entry name" value="Methyltr_RsmB-F"/>
    <property type="match status" value="1"/>
</dbReference>
<dbReference type="InterPro" id="IPR023267">
    <property type="entry name" value="RCMT"/>
</dbReference>
<reference evidence="12 13" key="1">
    <citation type="journal article" date="2008" name="Nature">
        <title>The genome of the choanoflagellate Monosiga brevicollis and the origin of metazoans.</title>
        <authorList>
            <consortium name="JGI Sequencing"/>
            <person name="King N."/>
            <person name="Westbrook M.J."/>
            <person name="Young S.L."/>
            <person name="Kuo A."/>
            <person name="Abedin M."/>
            <person name="Chapman J."/>
            <person name="Fairclough S."/>
            <person name="Hellsten U."/>
            <person name="Isogai Y."/>
            <person name="Letunic I."/>
            <person name="Marr M."/>
            <person name="Pincus D."/>
            <person name="Putnam N."/>
            <person name="Rokas A."/>
            <person name="Wright K.J."/>
            <person name="Zuzow R."/>
            <person name="Dirks W."/>
            <person name="Good M."/>
            <person name="Goodstein D."/>
            <person name="Lemons D."/>
            <person name="Li W."/>
            <person name="Lyons J.B."/>
            <person name="Morris A."/>
            <person name="Nichols S."/>
            <person name="Richter D.J."/>
            <person name="Salamov A."/>
            <person name="Bork P."/>
            <person name="Lim W.A."/>
            <person name="Manning G."/>
            <person name="Miller W.T."/>
            <person name="McGinnis W."/>
            <person name="Shapiro H."/>
            <person name="Tjian R."/>
            <person name="Grigoriev I.V."/>
            <person name="Rokhsar D."/>
        </authorList>
    </citation>
    <scope>NUCLEOTIDE SEQUENCE [LARGE SCALE GENOMIC DNA]</scope>
    <source>
        <strain evidence="13">MX1 / ATCC 50154</strain>
    </source>
</reference>
<feature type="active site" description="Nucleophile" evidence="9">
    <location>
        <position position="385"/>
    </location>
</feature>
<feature type="compositionally biased region" description="Low complexity" evidence="10">
    <location>
        <begin position="475"/>
        <end position="495"/>
    </location>
</feature>
<evidence type="ECO:0000256" key="10">
    <source>
        <dbReference type="SAM" id="MobiDB-lite"/>
    </source>
</evidence>
<comment type="similarity">
    <text evidence="2 9">Belongs to the class I-like SAM-binding methyltransferase superfamily. RsmB/NOP family.</text>
</comment>
<dbReference type="PRINTS" id="PR02008">
    <property type="entry name" value="RCMTFAMILY"/>
</dbReference>
<dbReference type="GeneID" id="5890375"/>
<dbReference type="InterPro" id="IPR054728">
    <property type="entry name" value="RsmB-like_ferredoxin"/>
</dbReference>
<dbReference type="InParanoid" id="A9UX73"/>
<dbReference type="PANTHER" id="PTHR22807">
    <property type="entry name" value="NOP2 YEAST -RELATED NOL1/NOP2/FMU SUN DOMAIN-CONTAINING"/>
    <property type="match status" value="1"/>
</dbReference>
<dbReference type="GO" id="GO:0009383">
    <property type="term" value="F:rRNA (cytosine-C5-)-methyltransferase activity"/>
    <property type="evidence" value="ECO:0000318"/>
    <property type="project" value="GO_Central"/>
</dbReference>
<dbReference type="PROSITE" id="PS51686">
    <property type="entry name" value="SAM_MT_RSMB_NOP"/>
    <property type="match status" value="1"/>
</dbReference>
<keyword evidence="3" id="KW-0690">Ribosome biogenesis</keyword>
<feature type="binding site" evidence="9">
    <location>
        <position position="328"/>
    </location>
    <ligand>
        <name>S-adenosyl-L-methionine</name>
        <dbReference type="ChEBI" id="CHEBI:59789"/>
    </ligand>
</feature>
<evidence type="ECO:0000256" key="2">
    <source>
        <dbReference type="ARBA" id="ARBA00007494"/>
    </source>
</evidence>
<evidence type="ECO:0000256" key="3">
    <source>
        <dbReference type="ARBA" id="ARBA00022517"/>
    </source>
</evidence>
<dbReference type="Gene3D" id="3.40.50.150">
    <property type="entry name" value="Vaccinia Virus protein VP39"/>
    <property type="match status" value="1"/>
</dbReference>
<dbReference type="Gene3D" id="3.30.70.1170">
    <property type="entry name" value="Sun protein, domain 3"/>
    <property type="match status" value="1"/>
</dbReference>
<evidence type="ECO:0000256" key="4">
    <source>
        <dbReference type="ARBA" id="ARBA00022603"/>
    </source>
</evidence>
<dbReference type="GO" id="GO:0000470">
    <property type="term" value="P:maturation of LSU-rRNA"/>
    <property type="evidence" value="ECO:0000318"/>
    <property type="project" value="GO_Central"/>
</dbReference>
<evidence type="ECO:0000313" key="12">
    <source>
        <dbReference type="EMBL" id="EDQ90167.1"/>
    </source>
</evidence>
<gene>
    <name evidence="12" type="ORF">MONBRDRAFT_18734</name>
</gene>
<feature type="region of interest" description="Disordered" evidence="10">
    <location>
        <begin position="461"/>
        <end position="585"/>
    </location>
</feature>
<dbReference type="InterPro" id="IPR029063">
    <property type="entry name" value="SAM-dependent_MTases_sf"/>
</dbReference>
<proteinExistence type="inferred from homology"/>
<dbReference type="PRINTS" id="PR02012">
    <property type="entry name" value="RCMTNOP2"/>
</dbReference>
<dbReference type="GO" id="GO:0070475">
    <property type="term" value="P:rRNA base methylation"/>
    <property type="evidence" value="ECO:0000318"/>
    <property type="project" value="GO_Central"/>
</dbReference>
<sequence>MEEDEEDEVDGEDDAPPSKKAKAAKQAMDDLFDEEDIEDDEDDDDEEDEDELAVERAARELEAAEEEDARLAEEELQTNIAESKRFVLPSGQEIEAGGRVSEDLSVIQMRIRDNLNTLRNFKELREEGRSRTEYLQVLQADLCFYYGYNDCMMERFMQLFGLDELIEALEANEVERPVTIRTNTLKTRRRDLAQALINRGVSLDPVGKWSKVGLVIFESSVPIGATPEYLAGHYLVQSASSFLPVMALSPLPNEKVLDMAAAPGGKTTHMAAMMKNTGMVVVNDFNKARTKSLFGNIHRLGCTNTVICNYDGREFPKVLGGFDRVLLDAPCSGSGVIAKDPGAKNNKSEDDFMRCSTLQKELILSAIDSVDANSKTGGFIVYSTCSIMVDENESVVDYALRKRNVKLVDTGLDFGRPGFTNFRGKRFHPTLEKTRRYYPHAHNMDGFYVAKLQKLSNEIPKRQPDEEDEAPKSNGQATAAKGSAAQNGAAAANAAKAKRKLPKPGKARAAPAGSLPSAPEADADQKTKRKVKRLQDTTVEVEGLEAKSHRQQRQERKHERRQAKRGAAAAGGSNKAAKQRKAGSA</sequence>
<keyword evidence="5 9" id="KW-0808">Transferase</keyword>
<keyword evidence="4 9" id="KW-0489">Methyltransferase</keyword>
<feature type="binding site" evidence="9">
    <location>
        <position position="284"/>
    </location>
    <ligand>
        <name>S-adenosyl-L-methionine</name>
        <dbReference type="ChEBI" id="CHEBI:59789"/>
    </ligand>
</feature>
<evidence type="ECO:0000256" key="6">
    <source>
        <dbReference type="ARBA" id="ARBA00022691"/>
    </source>
</evidence>
<feature type="domain" description="SAM-dependent MTase RsmB/NOP-type" evidence="11">
    <location>
        <begin position="168"/>
        <end position="455"/>
    </location>
</feature>
<dbReference type="STRING" id="81824.A9UX73"/>
<evidence type="ECO:0000256" key="8">
    <source>
        <dbReference type="ARBA" id="ARBA00023242"/>
    </source>
</evidence>
<dbReference type="Pfam" id="PF22458">
    <property type="entry name" value="RsmF-B_ferredox"/>
    <property type="match status" value="1"/>
</dbReference>
<dbReference type="EMBL" id="CH991548">
    <property type="protein sequence ID" value="EDQ90167.1"/>
    <property type="molecule type" value="Genomic_DNA"/>
</dbReference>
<evidence type="ECO:0000256" key="9">
    <source>
        <dbReference type="PROSITE-ProRule" id="PRU01023"/>
    </source>
</evidence>
<evidence type="ECO:0000256" key="5">
    <source>
        <dbReference type="ARBA" id="ARBA00022679"/>
    </source>
</evidence>
<dbReference type="RefSeq" id="XP_001744934.1">
    <property type="nucleotide sequence ID" value="XM_001744882.1"/>
</dbReference>
<name>A9UX73_MONBE</name>
<feature type="binding site" evidence="9">
    <location>
        <begin position="260"/>
        <end position="266"/>
    </location>
    <ligand>
        <name>S-adenosyl-L-methionine</name>
        <dbReference type="ChEBI" id="CHEBI:59789"/>
    </ligand>
</feature>
<evidence type="ECO:0000256" key="1">
    <source>
        <dbReference type="ARBA" id="ARBA00004604"/>
    </source>
</evidence>
<dbReference type="eggNOG" id="KOG1122">
    <property type="taxonomic scope" value="Eukaryota"/>
</dbReference>
<dbReference type="InterPro" id="IPR001678">
    <property type="entry name" value="MeTrfase_RsmB-F_NOP2_dom"/>
</dbReference>
<dbReference type="InterPro" id="IPR011023">
    <property type="entry name" value="Nop2p"/>
</dbReference>
<keyword evidence="6 9" id="KW-0949">S-adenosyl-L-methionine</keyword>
<accession>A9UX73</accession>
<dbReference type="OMA" id="PIGSWTK"/>
<dbReference type="AlphaFoldDB" id="A9UX73"/>
<feature type="region of interest" description="Disordered" evidence="10">
    <location>
        <begin position="1"/>
        <end position="53"/>
    </location>
</feature>
<dbReference type="NCBIfam" id="TIGR00446">
    <property type="entry name" value="nop2p"/>
    <property type="match status" value="1"/>
</dbReference>
<feature type="compositionally biased region" description="Basic and acidic residues" evidence="10">
    <location>
        <begin position="544"/>
        <end position="557"/>
    </location>
</feature>
<keyword evidence="7 9" id="KW-0694">RNA-binding</keyword>
<feature type="compositionally biased region" description="Basic residues" evidence="10">
    <location>
        <begin position="496"/>
        <end position="506"/>
    </location>
</feature>
<evidence type="ECO:0000313" key="13">
    <source>
        <dbReference type="Proteomes" id="UP000001357"/>
    </source>
</evidence>
<dbReference type="FunCoup" id="A9UX73">
    <property type="interactions" value="1062"/>
</dbReference>
<dbReference type="SUPFAM" id="SSF53335">
    <property type="entry name" value="S-adenosyl-L-methionine-dependent methyltransferases"/>
    <property type="match status" value="1"/>
</dbReference>
<evidence type="ECO:0000256" key="7">
    <source>
        <dbReference type="ARBA" id="ARBA00022884"/>
    </source>
</evidence>
<dbReference type="GO" id="GO:0005730">
    <property type="term" value="C:nucleolus"/>
    <property type="evidence" value="ECO:0000318"/>
    <property type="project" value="GO_Central"/>
</dbReference>
<feature type="compositionally biased region" description="Low complexity" evidence="10">
    <location>
        <begin position="565"/>
        <end position="576"/>
    </location>
</feature>
<organism evidence="12 13">
    <name type="scientific">Monosiga brevicollis</name>
    <name type="common">Choanoflagellate</name>
    <dbReference type="NCBI Taxonomy" id="81824"/>
    <lineage>
        <taxon>Eukaryota</taxon>
        <taxon>Choanoflagellata</taxon>
        <taxon>Craspedida</taxon>
        <taxon>Salpingoecidae</taxon>
        <taxon>Monosiga</taxon>
    </lineage>
</organism>